<proteinExistence type="predicted"/>
<sequence>MKISFDGSNFLYLEKYRNLSVSLDVKGGKDK</sequence>
<reference evidence="1 2" key="1">
    <citation type="submission" date="2016-08" db="EMBL/GenBank/DDBJ databases">
        <authorList>
            <person name="Seilhamer J.J."/>
        </authorList>
    </citation>
    <scope>NUCLEOTIDE SEQUENCE [LARGE SCALE GENOMIC DNA]</scope>
    <source>
        <strain evidence="1">Buetzberg</strain>
    </source>
</reference>
<keyword evidence="2" id="KW-1185">Reference proteome</keyword>
<evidence type="ECO:0000313" key="1">
    <source>
        <dbReference type="EMBL" id="SCG86814.1"/>
    </source>
</evidence>
<dbReference type="Proteomes" id="UP000094707">
    <property type="component" value="Chromosome I"/>
</dbReference>
<protein>
    <submittedName>
        <fullName evidence="1">Uncharacterized protein</fullName>
    </submittedName>
</protein>
<gene>
    <name evidence="1" type="ORF">MCBB_2275</name>
</gene>
<dbReference type="EMBL" id="LT607756">
    <property type="protein sequence ID" value="SCG86814.1"/>
    <property type="molecule type" value="Genomic_DNA"/>
</dbReference>
<evidence type="ECO:0000313" key="2">
    <source>
        <dbReference type="Proteomes" id="UP000094707"/>
    </source>
</evidence>
<dbReference type="STRING" id="118062.MCBB_2275"/>
<organism evidence="1 2">
    <name type="scientific">Methanobacterium congolense</name>
    <dbReference type="NCBI Taxonomy" id="118062"/>
    <lineage>
        <taxon>Archaea</taxon>
        <taxon>Methanobacteriati</taxon>
        <taxon>Methanobacteriota</taxon>
        <taxon>Methanomada group</taxon>
        <taxon>Methanobacteria</taxon>
        <taxon>Methanobacteriales</taxon>
        <taxon>Methanobacteriaceae</taxon>
        <taxon>Methanobacterium</taxon>
    </lineage>
</organism>
<name>A0A1D3L594_9EURY</name>
<accession>A0A1D3L594</accession>
<dbReference type="KEGG" id="mcub:MCBB_2275"/>
<dbReference type="AlphaFoldDB" id="A0A1D3L594"/>